<evidence type="ECO:0000313" key="2">
    <source>
        <dbReference type="Proteomes" id="UP001283361"/>
    </source>
</evidence>
<dbReference type="Proteomes" id="UP001283361">
    <property type="component" value="Unassembled WGS sequence"/>
</dbReference>
<gene>
    <name evidence="1" type="ORF">RRG08_024924</name>
</gene>
<protein>
    <submittedName>
        <fullName evidence="1">Uncharacterized protein</fullName>
    </submittedName>
</protein>
<sequence>MTLPTMTRQLSHSCVKSDISTVGVINMICPIMTGDHRCLKSHGIKVGVINTTDESWLYEKLCAIKSVLNTACVIWIDVTSSDQNSISGPEISLEPYLICPDVTCSFQPSNCGPEIFLET</sequence>
<reference evidence="1" key="1">
    <citation type="journal article" date="2023" name="G3 (Bethesda)">
        <title>A reference genome for the long-term kleptoplast-retaining sea slug Elysia crispata morphotype clarki.</title>
        <authorList>
            <person name="Eastman K.E."/>
            <person name="Pendleton A.L."/>
            <person name="Shaikh M.A."/>
            <person name="Suttiyut T."/>
            <person name="Ogas R."/>
            <person name="Tomko P."/>
            <person name="Gavelis G."/>
            <person name="Widhalm J.R."/>
            <person name="Wisecaver J.H."/>
        </authorList>
    </citation>
    <scope>NUCLEOTIDE SEQUENCE</scope>
    <source>
        <strain evidence="1">ECLA1</strain>
    </source>
</reference>
<comment type="caution">
    <text evidence="1">The sequence shown here is derived from an EMBL/GenBank/DDBJ whole genome shotgun (WGS) entry which is preliminary data.</text>
</comment>
<dbReference type="AlphaFoldDB" id="A0AAE1DPN4"/>
<evidence type="ECO:0000313" key="1">
    <source>
        <dbReference type="EMBL" id="KAK3778516.1"/>
    </source>
</evidence>
<name>A0AAE1DPN4_9GAST</name>
<accession>A0AAE1DPN4</accession>
<keyword evidence="2" id="KW-1185">Reference proteome</keyword>
<organism evidence="1 2">
    <name type="scientific">Elysia crispata</name>
    <name type="common">lettuce slug</name>
    <dbReference type="NCBI Taxonomy" id="231223"/>
    <lineage>
        <taxon>Eukaryota</taxon>
        <taxon>Metazoa</taxon>
        <taxon>Spiralia</taxon>
        <taxon>Lophotrochozoa</taxon>
        <taxon>Mollusca</taxon>
        <taxon>Gastropoda</taxon>
        <taxon>Heterobranchia</taxon>
        <taxon>Euthyneura</taxon>
        <taxon>Panpulmonata</taxon>
        <taxon>Sacoglossa</taxon>
        <taxon>Placobranchoidea</taxon>
        <taxon>Plakobranchidae</taxon>
        <taxon>Elysia</taxon>
    </lineage>
</organism>
<proteinExistence type="predicted"/>
<dbReference type="EMBL" id="JAWDGP010002931">
    <property type="protein sequence ID" value="KAK3778516.1"/>
    <property type="molecule type" value="Genomic_DNA"/>
</dbReference>